<gene>
    <name evidence="1" type="ORF">BW143_17775</name>
</gene>
<comment type="caution">
    <text evidence="1">The sequence shown here is derived from an EMBL/GenBank/DDBJ whole genome shotgun (WGS) entry which is preliminary data.</text>
</comment>
<accession>A0A1R1QCS6</accession>
<reference evidence="1 2" key="1">
    <citation type="submission" date="2017-01" db="EMBL/GenBank/DDBJ databases">
        <title>Bacillus phylogenomics.</title>
        <authorList>
            <person name="Dunlap C."/>
        </authorList>
    </citation>
    <scope>NUCLEOTIDE SEQUENCE [LARGE SCALE GENOMIC DNA]</scope>
    <source>
        <strain evidence="1 2">NRRL B-41282</strain>
    </source>
</reference>
<evidence type="ECO:0000313" key="2">
    <source>
        <dbReference type="Proteomes" id="UP000187367"/>
    </source>
</evidence>
<dbReference type="OrthoDB" id="9773308at2"/>
<evidence type="ECO:0000313" key="1">
    <source>
        <dbReference type="EMBL" id="OMI00873.1"/>
    </source>
</evidence>
<organism evidence="1 2">
    <name type="scientific">Bacillus swezeyi</name>
    <dbReference type="NCBI Taxonomy" id="1925020"/>
    <lineage>
        <taxon>Bacteria</taxon>
        <taxon>Bacillati</taxon>
        <taxon>Bacillota</taxon>
        <taxon>Bacilli</taxon>
        <taxon>Bacillales</taxon>
        <taxon>Bacillaceae</taxon>
        <taxon>Bacillus</taxon>
    </lineage>
</organism>
<dbReference type="EMBL" id="MTJL01000037">
    <property type="protein sequence ID" value="OMI00873.1"/>
    <property type="molecule type" value="Genomic_DNA"/>
</dbReference>
<protein>
    <submittedName>
        <fullName evidence="1">Uncharacterized protein</fullName>
    </submittedName>
</protein>
<name>A0A1R1S092_9BACI</name>
<proteinExistence type="predicted"/>
<dbReference type="AlphaFoldDB" id="A0A1R1S092"/>
<sequence length="110" mass="12732">MDEDVSTDQNRGMFRLKKAEIQTLPEEEQARLQWIEERLEQVEKEGRFVTEFEVVLEKHGAGFFATTDFTEANSRSLRTVECSIGEYINIFTSSGSFFGMVVKNVRMKLI</sequence>
<dbReference type="RefSeq" id="WP_076760874.1">
    <property type="nucleotide sequence ID" value="NZ_JARMMH010000011.1"/>
</dbReference>
<accession>A0A1R1S092</accession>
<keyword evidence="2" id="KW-1185">Reference proteome</keyword>
<dbReference type="Proteomes" id="UP000187367">
    <property type="component" value="Unassembled WGS sequence"/>
</dbReference>